<feature type="repeat" description="ANK" evidence="3">
    <location>
        <begin position="19"/>
        <end position="43"/>
    </location>
</feature>
<dbReference type="Pfam" id="PF12796">
    <property type="entry name" value="Ank_2"/>
    <property type="match status" value="2"/>
</dbReference>
<dbReference type="InterPro" id="IPR002110">
    <property type="entry name" value="Ankyrin_rpt"/>
</dbReference>
<dbReference type="AlphaFoldDB" id="A0A978VLS7"/>
<dbReference type="Gene3D" id="1.25.40.20">
    <property type="entry name" value="Ankyrin repeat-containing domain"/>
    <property type="match status" value="2"/>
</dbReference>
<reference evidence="4" key="1">
    <citation type="journal article" date="2021" name="Front. Plant Sci.">
        <title>Chromosome-Scale Genome Assembly for Chinese Sour Jujube and Insights Into Its Genome Evolution and Domestication Signature.</title>
        <authorList>
            <person name="Shen L.-Y."/>
            <person name="Luo H."/>
            <person name="Wang X.-L."/>
            <person name="Wang X.-M."/>
            <person name="Qiu X.-J."/>
            <person name="Liu H."/>
            <person name="Zhou S.-S."/>
            <person name="Jia K.-H."/>
            <person name="Nie S."/>
            <person name="Bao Y.-T."/>
            <person name="Zhang R.-G."/>
            <person name="Yun Q.-Z."/>
            <person name="Chai Y.-H."/>
            <person name="Lu J.-Y."/>
            <person name="Li Y."/>
            <person name="Zhao S.-W."/>
            <person name="Mao J.-F."/>
            <person name="Jia S.-G."/>
            <person name="Mao Y.-M."/>
        </authorList>
    </citation>
    <scope>NUCLEOTIDE SEQUENCE</scope>
    <source>
        <strain evidence="4">AT0</strain>
        <tissue evidence="4">Leaf</tissue>
    </source>
</reference>
<evidence type="ECO:0000256" key="3">
    <source>
        <dbReference type="PROSITE-ProRule" id="PRU00023"/>
    </source>
</evidence>
<dbReference type="Proteomes" id="UP000813462">
    <property type="component" value="Unassembled WGS sequence"/>
</dbReference>
<evidence type="ECO:0000256" key="1">
    <source>
        <dbReference type="ARBA" id="ARBA00022737"/>
    </source>
</evidence>
<accession>A0A978VLS7</accession>
<proteinExistence type="predicted"/>
<gene>
    <name evidence="4" type="ORF">FEM48_Zijuj04G0196000</name>
</gene>
<dbReference type="PROSITE" id="PS50088">
    <property type="entry name" value="ANK_REPEAT"/>
    <property type="match status" value="2"/>
</dbReference>
<keyword evidence="2 3" id="KW-0040">ANK repeat</keyword>
<protein>
    <submittedName>
        <fullName evidence="4">Uncharacterized protein</fullName>
    </submittedName>
</protein>
<dbReference type="GO" id="GO:0005886">
    <property type="term" value="C:plasma membrane"/>
    <property type="evidence" value="ECO:0007669"/>
    <property type="project" value="TreeGrafter"/>
</dbReference>
<name>A0A978VLS7_ZIZJJ</name>
<feature type="repeat" description="ANK" evidence="3">
    <location>
        <begin position="126"/>
        <end position="148"/>
    </location>
</feature>
<dbReference type="PANTHER" id="PTHR24186">
    <property type="entry name" value="PROTEIN PHOSPHATASE 1 REGULATORY SUBUNIT"/>
    <property type="match status" value="1"/>
</dbReference>
<dbReference type="InterPro" id="IPR036770">
    <property type="entry name" value="Ankyrin_rpt-contain_sf"/>
</dbReference>
<comment type="caution">
    <text evidence="4">The sequence shown here is derived from an EMBL/GenBank/DDBJ whole genome shotgun (WGS) entry which is preliminary data.</text>
</comment>
<dbReference type="EMBL" id="JAEACU010000004">
    <property type="protein sequence ID" value="KAH7534046.1"/>
    <property type="molecule type" value="Genomic_DNA"/>
</dbReference>
<evidence type="ECO:0000256" key="2">
    <source>
        <dbReference type="ARBA" id="ARBA00023043"/>
    </source>
</evidence>
<dbReference type="SUPFAM" id="SSF48403">
    <property type="entry name" value="Ankyrin repeat"/>
    <property type="match status" value="1"/>
</dbReference>
<organism evidence="4 5">
    <name type="scientific">Ziziphus jujuba var. spinosa</name>
    <dbReference type="NCBI Taxonomy" id="714518"/>
    <lineage>
        <taxon>Eukaryota</taxon>
        <taxon>Viridiplantae</taxon>
        <taxon>Streptophyta</taxon>
        <taxon>Embryophyta</taxon>
        <taxon>Tracheophyta</taxon>
        <taxon>Spermatophyta</taxon>
        <taxon>Magnoliopsida</taxon>
        <taxon>eudicotyledons</taxon>
        <taxon>Gunneridae</taxon>
        <taxon>Pentapetalae</taxon>
        <taxon>rosids</taxon>
        <taxon>fabids</taxon>
        <taxon>Rosales</taxon>
        <taxon>Rhamnaceae</taxon>
        <taxon>Paliureae</taxon>
        <taxon>Ziziphus</taxon>
    </lineage>
</organism>
<sequence>MRLLLENGGHRLAEEKDVFGWTPLHCAAHLGHLKATRLLLHHSPTCIACFRDNEGMSALHIAGRQGHVNAMAEIIGHNPDAFDLVDNIGWTPLHATIANERLNVVRLRYILKKPMLENLINAVDNEGNTPLHVAAGRDKYNIITILVNDLRVQKKA</sequence>
<dbReference type="PROSITE" id="PS50297">
    <property type="entry name" value="ANK_REP_REGION"/>
    <property type="match status" value="2"/>
</dbReference>
<dbReference type="PANTHER" id="PTHR24186:SF50">
    <property type="entry name" value="ANKYRIN REPEAT-CONTAINING PROTEIN ITN1-LIKE ISOFORM X1"/>
    <property type="match status" value="1"/>
</dbReference>
<dbReference type="SMART" id="SM00248">
    <property type="entry name" value="ANK"/>
    <property type="match status" value="4"/>
</dbReference>
<evidence type="ECO:0000313" key="4">
    <source>
        <dbReference type="EMBL" id="KAH7534046.1"/>
    </source>
</evidence>
<keyword evidence="1" id="KW-0677">Repeat</keyword>
<evidence type="ECO:0000313" key="5">
    <source>
        <dbReference type="Proteomes" id="UP000813462"/>
    </source>
</evidence>